<protein>
    <submittedName>
        <fullName evidence="2">Uncharacterized protein</fullName>
    </submittedName>
</protein>
<evidence type="ECO:0000256" key="1">
    <source>
        <dbReference type="SAM" id="MobiDB-lite"/>
    </source>
</evidence>
<dbReference type="AlphaFoldDB" id="A0AAP0EWB7"/>
<proteinExistence type="predicted"/>
<reference evidence="2 3" key="1">
    <citation type="submission" date="2024-01" db="EMBL/GenBank/DDBJ databases">
        <title>Genome assemblies of Stephania.</title>
        <authorList>
            <person name="Yang L."/>
        </authorList>
    </citation>
    <scope>NUCLEOTIDE SEQUENCE [LARGE SCALE GENOMIC DNA]</scope>
    <source>
        <strain evidence="2">QJT</strain>
        <tissue evidence="2">Leaf</tissue>
    </source>
</reference>
<accession>A0AAP0EWB7</accession>
<evidence type="ECO:0000313" key="3">
    <source>
        <dbReference type="Proteomes" id="UP001417504"/>
    </source>
</evidence>
<organism evidence="2 3">
    <name type="scientific">Stephania japonica</name>
    <dbReference type="NCBI Taxonomy" id="461633"/>
    <lineage>
        <taxon>Eukaryota</taxon>
        <taxon>Viridiplantae</taxon>
        <taxon>Streptophyta</taxon>
        <taxon>Embryophyta</taxon>
        <taxon>Tracheophyta</taxon>
        <taxon>Spermatophyta</taxon>
        <taxon>Magnoliopsida</taxon>
        <taxon>Ranunculales</taxon>
        <taxon>Menispermaceae</taxon>
        <taxon>Menispermoideae</taxon>
        <taxon>Cissampelideae</taxon>
        <taxon>Stephania</taxon>
    </lineage>
</organism>
<name>A0AAP0EWB7_9MAGN</name>
<gene>
    <name evidence="2" type="ORF">Sjap_021731</name>
</gene>
<sequence length="214" mass="24808">MDGRSTIPLERRDKFGIVIRSPQATVSLEDRLTTQEVRMTKVLEYYGTRAPRFRNGRITHDRAIGDDFTGGYMREMIDEGFASTKSGGRVLERDCRARYTEVRDEGDRFVRRETINRVDGIGIQGDERGDEGHVVYIRTRFVEQHERQRKIRRRPDRGRRRLSRGRDPSEKAGGRRESANVIDVDERGHPSVVCQTPSAACRVSKRRRRQTSCK</sequence>
<feature type="compositionally biased region" description="Basic and acidic residues" evidence="1">
    <location>
        <begin position="164"/>
        <end position="189"/>
    </location>
</feature>
<keyword evidence="3" id="KW-1185">Reference proteome</keyword>
<comment type="caution">
    <text evidence="2">The sequence shown here is derived from an EMBL/GenBank/DDBJ whole genome shotgun (WGS) entry which is preliminary data.</text>
</comment>
<feature type="region of interest" description="Disordered" evidence="1">
    <location>
        <begin position="146"/>
        <end position="191"/>
    </location>
</feature>
<dbReference type="Proteomes" id="UP001417504">
    <property type="component" value="Unassembled WGS sequence"/>
</dbReference>
<feature type="compositionally biased region" description="Basic residues" evidence="1">
    <location>
        <begin position="147"/>
        <end position="163"/>
    </location>
</feature>
<evidence type="ECO:0000313" key="2">
    <source>
        <dbReference type="EMBL" id="KAK9096234.1"/>
    </source>
</evidence>
<dbReference type="EMBL" id="JBBNAE010000009">
    <property type="protein sequence ID" value="KAK9096234.1"/>
    <property type="molecule type" value="Genomic_DNA"/>
</dbReference>